<sequence length="53" mass="6350">MYHIQACVQVGQLLGYFFYTMKLRFLRHTSLSRMKFKRMDSKESSINLSHYGT</sequence>
<accession>A0A2P2N2N5</accession>
<protein>
    <submittedName>
        <fullName evidence="1">Uncharacterized protein</fullName>
    </submittedName>
</protein>
<dbReference type="EMBL" id="GGEC01056202">
    <property type="protein sequence ID" value="MBX36686.1"/>
    <property type="molecule type" value="Transcribed_RNA"/>
</dbReference>
<organism evidence="1">
    <name type="scientific">Rhizophora mucronata</name>
    <name type="common">Asiatic mangrove</name>
    <dbReference type="NCBI Taxonomy" id="61149"/>
    <lineage>
        <taxon>Eukaryota</taxon>
        <taxon>Viridiplantae</taxon>
        <taxon>Streptophyta</taxon>
        <taxon>Embryophyta</taxon>
        <taxon>Tracheophyta</taxon>
        <taxon>Spermatophyta</taxon>
        <taxon>Magnoliopsida</taxon>
        <taxon>eudicotyledons</taxon>
        <taxon>Gunneridae</taxon>
        <taxon>Pentapetalae</taxon>
        <taxon>rosids</taxon>
        <taxon>fabids</taxon>
        <taxon>Malpighiales</taxon>
        <taxon>Rhizophoraceae</taxon>
        <taxon>Rhizophora</taxon>
    </lineage>
</organism>
<name>A0A2P2N2N5_RHIMU</name>
<proteinExistence type="predicted"/>
<evidence type="ECO:0000313" key="1">
    <source>
        <dbReference type="EMBL" id="MBX36686.1"/>
    </source>
</evidence>
<reference evidence="1" key="1">
    <citation type="submission" date="2018-02" db="EMBL/GenBank/DDBJ databases">
        <title>Rhizophora mucronata_Transcriptome.</title>
        <authorList>
            <person name="Meera S.P."/>
            <person name="Sreeshan A."/>
            <person name="Augustine A."/>
        </authorList>
    </citation>
    <scope>NUCLEOTIDE SEQUENCE</scope>
    <source>
        <tissue evidence="1">Leaf</tissue>
    </source>
</reference>
<dbReference type="AlphaFoldDB" id="A0A2P2N2N5"/>